<proteinExistence type="predicted"/>
<feature type="compositionally biased region" description="Polar residues" evidence="1">
    <location>
        <begin position="115"/>
        <end position="125"/>
    </location>
</feature>
<dbReference type="AlphaFoldDB" id="A0A0X3PEW9"/>
<feature type="region of interest" description="Disordered" evidence="1">
    <location>
        <begin position="98"/>
        <end position="125"/>
    </location>
</feature>
<feature type="region of interest" description="Disordered" evidence="1">
    <location>
        <begin position="57"/>
        <end position="84"/>
    </location>
</feature>
<feature type="compositionally biased region" description="Basic and acidic residues" evidence="1">
    <location>
        <begin position="63"/>
        <end position="72"/>
    </location>
</feature>
<gene>
    <name evidence="2" type="ORF">TR125363</name>
</gene>
<evidence type="ECO:0000313" key="2">
    <source>
        <dbReference type="EMBL" id="JAP46712.1"/>
    </source>
</evidence>
<feature type="compositionally biased region" description="Basic and acidic residues" evidence="1">
    <location>
        <begin position="100"/>
        <end position="114"/>
    </location>
</feature>
<accession>A0A0X3PEW9</accession>
<name>A0A0X3PEW9_SCHSO</name>
<organism evidence="2">
    <name type="scientific">Schistocephalus solidus</name>
    <name type="common">Tapeworm</name>
    <dbReference type="NCBI Taxonomy" id="70667"/>
    <lineage>
        <taxon>Eukaryota</taxon>
        <taxon>Metazoa</taxon>
        <taxon>Spiralia</taxon>
        <taxon>Lophotrochozoa</taxon>
        <taxon>Platyhelminthes</taxon>
        <taxon>Cestoda</taxon>
        <taxon>Eucestoda</taxon>
        <taxon>Diphyllobothriidea</taxon>
        <taxon>Diphyllobothriidae</taxon>
        <taxon>Schistocephalus</taxon>
    </lineage>
</organism>
<sequence length="125" mass="14061">MRVFNYQFVFGICHNVALRHKETACPCFRSLNDFYSVTSYITAPVAKQHPPVPVAPTCSHSTDLNKDTHVSRDSLSPKPHLISDPLLKDKGTASRVIRHTSPDHTSPRLFDRRSPTMSTVCSTPW</sequence>
<reference evidence="2" key="1">
    <citation type="submission" date="2016-01" db="EMBL/GenBank/DDBJ databases">
        <title>Reference transcriptome for the parasite Schistocephalus solidus: insights into the molecular evolution of parasitism.</title>
        <authorList>
            <person name="Hebert F.O."/>
            <person name="Grambauer S."/>
            <person name="Barber I."/>
            <person name="Landry C.R."/>
            <person name="Aubin-Horth N."/>
        </authorList>
    </citation>
    <scope>NUCLEOTIDE SEQUENCE</scope>
</reference>
<protein>
    <submittedName>
        <fullName evidence="2">Uncharacterized protein</fullName>
    </submittedName>
</protein>
<dbReference type="EMBL" id="GEEE01016513">
    <property type="protein sequence ID" value="JAP46712.1"/>
    <property type="molecule type" value="Transcribed_RNA"/>
</dbReference>
<evidence type="ECO:0000256" key="1">
    <source>
        <dbReference type="SAM" id="MobiDB-lite"/>
    </source>
</evidence>